<feature type="transmembrane region" description="Helical" evidence="1">
    <location>
        <begin position="42"/>
        <end position="61"/>
    </location>
</feature>
<reference evidence="3 4" key="1">
    <citation type="journal article" date="2012" name="Stand. Genomic Sci.">
        <title>Genome sequence of the ocean sediment bacterium Saccharomonospora marina type strain (XMU15(T)).</title>
        <authorList>
            <person name="Klenk H.P."/>
            <person name="Lu M."/>
            <person name="Lucas S."/>
            <person name="Lapidus A."/>
            <person name="Copeland A."/>
            <person name="Pitluck S."/>
            <person name="Goodwin L.A."/>
            <person name="Han C."/>
            <person name="Tapia R."/>
            <person name="Brambilla E.M."/>
            <person name="Potter G."/>
            <person name="Land M."/>
            <person name="Ivanova N."/>
            <person name="Rohde M."/>
            <person name="Goker M."/>
            <person name="Detter J.C."/>
            <person name="Li W.J."/>
            <person name="Kyrpides N.C."/>
            <person name="Woyke T."/>
        </authorList>
    </citation>
    <scope>NUCLEOTIDE SEQUENCE [LARGE SCALE GENOMIC DNA]</scope>
    <source>
        <strain evidence="3 4">XMU15</strain>
    </source>
</reference>
<keyword evidence="1" id="KW-0812">Transmembrane</keyword>
<dbReference type="AlphaFoldDB" id="H5WYR9"/>
<name>H5WYR9_9PSEU</name>
<feature type="domain" description="DUF2231" evidence="2">
    <location>
        <begin position="7"/>
        <end position="156"/>
    </location>
</feature>
<dbReference type="STRING" id="882083.SacmaDRAFT_3577"/>
<evidence type="ECO:0000256" key="1">
    <source>
        <dbReference type="SAM" id="Phobius"/>
    </source>
</evidence>
<dbReference type="Proteomes" id="UP000004926">
    <property type="component" value="Chromosome"/>
</dbReference>
<dbReference type="Pfam" id="PF09990">
    <property type="entry name" value="DUF2231"/>
    <property type="match status" value="1"/>
</dbReference>
<dbReference type="InterPro" id="IPR019251">
    <property type="entry name" value="DUF2231_TM"/>
</dbReference>
<accession>H5WYR9</accession>
<gene>
    <name evidence="3" type="ORF">SacmaDRAFT_3577</name>
</gene>
<proteinExistence type="predicted"/>
<dbReference type="RefSeq" id="WP_009155173.1">
    <property type="nucleotide sequence ID" value="NZ_CM001439.1"/>
</dbReference>
<evidence type="ECO:0000313" key="4">
    <source>
        <dbReference type="Proteomes" id="UP000004926"/>
    </source>
</evidence>
<evidence type="ECO:0000313" key="3">
    <source>
        <dbReference type="EMBL" id="EHR51791.1"/>
    </source>
</evidence>
<evidence type="ECO:0000259" key="2">
    <source>
        <dbReference type="Pfam" id="PF09990"/>
    </source>
</evidence>
<protein>
    <recommendedName>
        <fullName evidence="2">DUF2231 domain-containing protein</fullName>
    </recommendedName>
</protein>
<dbReference type="eggNOG" id="ENOG5032TXC">
    <property type="taxonomic scope" value="Bacteria"/>
</dbReference>
<dbReference type="HOGENOM" id="CLU_112849_0_0_11"/>
<feature type="transmembrane region" description="Helical" evidence="1">
    <location>
        <begin position="87"/>
        <end position="104"/>
    </location>
</feature>
<sequence>MFETVFGLPVHPLVVHATVVVVPLAAVLVVLAAVWPRFRGASAFWPLAISLTALALVPVSVESGQSLAQRSDPSPLIESHQELGEGLLPWVGAVVLAAAGLLWLRAREARPPGESGKRRQRLAALGLAVLALASGIGTTVQIVRIGHSGAESVWTSEASR</sequence>
<keyword evidence="1" id="KW-0472">Membrane</keyword>
<dbReference type="EMBL" id="CM001439">
    <property type="protein sequence ID" value="EHR51791.1"/>
    <property type="molecule type" value="Genomic_DNA"/>
</dbReference>
<organism evidence="3 4">
    <name type="scientific">Saccharomonospora marina XMU15</name>
    <dbReference type="NCBI Taxonomy" id="882083"/>
    <lineage>
        <taxon>Bacteria</taxon>
        <taxon>Bacillati</taxon>
        <taxon>Actinomycetota</taxon>
        <taxon>Actinomycetes</taxon>
        <taxon>Pseudonocardiales</taxon>
        <taxon>Pseudonocardiaceae</taxon>
        <taxon>Saccharomonospora</taxon>
    </lineage>
</organism>
<feature type="transmembrane region" description="Helical" evidence="1">
    <location>
        <begin position="124"/>
        <end position="143"/>
    </location>
</feature>
<keyword evidence="1" id="KW-1133">Transmembrane helix</keyword>
<keyword evidence="4" id="KW-1185">Reference proteome</keyword>
<feature type="transmembrane region" description="Helical" evidence="1">
    <location>
        <begin position="13"/>
        <end position="35"/>
    </location>
</feature>
<dbReference type="OrthoDB" id="4864772at2"/>